<dbReference type="Gene3D" id="3.40.190.10">
    <property type="entry name" value="Periplasmic binding protein-like II"/>
    <property type="match status" value="2"/>
</dbReference>
<dbReference type="RefSeq" id="WP_159443692.1">
    <property type="nucleotide sequence ID" value="NZ_FUWY01000001.1"/>
</dbReference>
<dbReference type="InterPro" id="IPR001638">
    <property type="entry name" value="Solute-binding_3/MltF_N"/>
</dbReference>
<proteinExistence type="predicted"/>
<evidence type="ECO:0000256" key="2">
    <source>
        <dbReference type="SAM" id="SignalP"/>
    </source>
</evidence>
<feature type="signal peptide" evidence="2">
    <location>
        <begin position="1"/>
        <end position="24"/>
    </location>
</feature>
<dbReference type="PANTHER" id="PTHR35936">
    <property type="entry name" value="MEMBRANE-BOUND LYTIC MUREIN TRANSGLYCOSYLASE F"/>
    <property type="match status" value="1"/>
</dbReference>
<reference evidence="5" key="1">
    <citation type="submission" date="2017-02" db="EMBL/GenBank/DDBJ databases">
        <authorList>
            <person name="Varghese N."/>
            <person name="Submissions S."/>
        </authorList>
    </citation>
    <scope>NUCLEOTIDE SEQUENCE [LARGE SCALE GENOMIC DNA]</scope>
    <source>
        <strain evidence="5">ATCC 25662</strain>
    </source>
</reference>
<feature type="domain" description="Solute-binding protein family 3/N-terminal" evidence="3">
    <location>
        <begin position="51"/>
        <end position="269"/>
    </location>
</feature>
<evidence type="ECO:0000259" key="3">
    <source>
        <dbReference type="SMART" id="SM00062"/>
    </source>
</evidence>
<sequence>MKKLGLMLLAMLVLAGCASKPAQTTPTTTPTETPAETETAAWSDTLVQDGIISIGVSPDYPPYEALDTSNQMVGFDIDFMNLLLQYINEDGSDYKIEWVQMDFSTIISAIQMEQVDLGVSGFTYDKDRDVLFSTPYTESAAVVVVNPDSDIKTLDDLKGKVLAAQLGSTGEVAAKNVENAEVNSINNVNIMMESLKNNAYDAVIIDKPVAENFVKNAGFVMLEEPIQDDDTYIIAKTGNTALMDKINSVIEEVKQTNAYKELLTKWELD</sequence>
<dbReference type="PROSITE" id="PS51257">
    <property type="entry name" value="PROKAR_LIPOPROTEIN"/>
    <property type="match status" value="1"/>
</dbReference>
<feature type="chain" id="PRO_5013204989" evidence="2">
    <location>
        <begin position="25"/>
        <end position="269"/>
    </location>
</feature>
<name>A0A1T4KG16_9FIRM</name>
<keyword evidence="5" id="KW-1185">Reference proteome</keyword>
<gene>
    <name evidence="4" type="ORF">SAMN02745191_0519</name>
</gene>
<dbReference type="SUPFAM" id="SSF53850">
    <property type="entry name" value="Periplasmic binding protein-like II"/>
    <property type="match status" value="1"/>
</dbReference>
<dbReference type="SMART" id="SM00062">
    <property type="entry name" value="PBPb"/>
    <property type="match status" value="1"/>
</dbReference>
<protein>
    <submittedName>
        <fullName evidence="4">Polar amino acid transport system substrate-binding protein</fullName>
    </submittedName>
</protein>
<dbReference type="EMBL" id="FUWY01000001">
    <property type="protein sequence ID" value="SJZ41283.1"/>
    <property type="molecule type" value="Genomic_DNA"/>
</dbReference>
<evidence type="ECO:0000313" key="4">
    <source>
        <dbReference type="EMBL" id="SJZ41283.1"/>
    </source>
</evidence>
<dbReference type="Pfam" id="PF00497">
    <property type="entry name" value="SBP_bac_3"/>
    <property type="match status" value="1"/>
</dbReference>
<keyword evidence="1 2" id="KW-0732">Signal</keyword>
<dbReference type="STRING" id="118967.SAMN02745191_0519"/>
<dbReference type="OrthoDB" id="1062829at2"/>
<dbReference type="AlphaFoldDB" id="A0A1T4KG16"/>
<evidence type="ECO:0000313" key="5">
    <source>
        <dbReference type="Proteomes" id="UP000243297"/>
    </source>
</evidence>
<dbReference type="Proteomes" id="UP000243297">
    <property type="component" value="Unassembled WGS sequence"/>
</dbReference>
<evidence type="ECO:0000256" key="1">
    <source>
        <dbReference type="ARBA" id="ARBA00022729"/>
    </source>
</evidence>
<accession>A0A1T4KG16</accession>
<dbReference type="PANTHER" id="PTHR35936:SF17">
    <property type="entry name" value="ARGININE-BINDING EXTRACELLULAR PROTEIN ARTP"/>
    <property type="match status" value="1"/>
</dbReference>
<organism evidence="4 5">
    <name type="scientific">Anaerorhabdus furcosa</name>
    <dbReference type="NCBI Taxonomy" id="118967"/>
    <lineage>
        <taxon>Bacteria</taxon>
        <taxon>Bacillati</taxon>
        <taxon>Bacillota</taxon>
        <taxon>Erysipelotrichia</taxon>
        <taxon>Erysipelotrichales</taxon>
        <taxon>Erysipelotrichaceae</taxon>
        <taxon>Anaerorhabdus</taxon>
    </lineage>
</organism>